<feature type="region of interest" description="Disordered" evidence="1">
    <location>
        <begin position="344"/>
        <end position="366"/>
    </location>
</feature>
<feature type="non-terminal residue" evidence="3">
    <location>
        <position position="366"/>
    </location>
</feature>
<sequence length="366" mass="41847">IIAILTNVFRDERKFRTFLNYRGDLAQKVIDLLHMLLDCPLLEDYLKPGMLTALSRLSERSSLYPRCFTLKNVQRGESSVAGGNFGDIWKGQFRGHHVCLKVIRVNRQSRLENLMKAFSREAILWGHVSHPNILPFYGIYRLEDSQNRFCLVSPWMVNGNINDYLIEHPEECRLLLVSDIIAGICYLHDRDIVHGDLKGANILVTNSGRACLADFGLSHAVNSESLRWASNESTIQIGGTIRWQAPELNSPTAEDSITTKEADIYAFACVCYEIFTGFIPFFEIQRDLTVMLKVMQGLKPSRPVRGTSWISDFYLTDHIWEILEDCWQEEPFLRPSAAQVSNQLPTKLNDGRPSGEWDTLPPSYFR</sequence>
<dbReference type="InterPro" id="IPR000719">
    <property type="entry name" value="Prot_kinase_dom"/>
</dbReference>
<dbReference type="PROSITE" id="PS50011">
    <property type="entry name" value="PROTEIN_KINASE_DOM"/>
    <property type="match status" value="1"/>
</dbReference>
<dbReference type="InterPro" id="IPR008271">
    <property type="entry name" value="Ser/Thr_kinase_AS"/>
</dbReference>
<evidence type="ECO:0000256" key="1">
    <source>
        <dbReference type="SAM" id="MobiDB-lite"/>
    </source>
</evidence>
<dbReference type="STRING" id="68775.A0A5C3MAV8"/>
<keyword evidence="3" id="KW-0418">Kinase</keyword>
<proteinExistence type="predicted"/>
<feature type="non-terminal residue" evidence="3">
    <location>
        <position position="1"/>
    </location>
</feature>
<dbReference type="SUPFAM" id="SSF56112">
    <property type="entry name" value="Protein kinase-like (PK-like)"/>
    <property type="match status" value="1"/>
</dbReference>
<dbReference type="EMBL" id="ML213594">
    <property type="protein sequence ID" value="TFK41755.1"/>
    <property type="molecule type" value="Genomic_DNA"/>
</dbReference>
<dbReference type="PROSITE" id="PS00108">
    <property type="entry name" value="PROTEIN_KINASE_ST"/>
    <property type="match status" value="1"/>
</dbReference>
<feature type="domain" description="Protein kinase" evidence="2">
    <location>
        <begin position="74"/>
        <end position="347"/>
    </location>
</feature>
<dbReference type="Pfam" id="PF07714">
    <property type="entry name" value="PK_Tyr_Ser-Thr"/>
    <property type="match status" value="1"/>
</dbReference>
<evidence type="ECO:0000313" key="4">
    <source>
        <dbReference type="Proteomes" id="UP000308652"/>
    </source>
</evidence>
<keyword evidence="4" id="KW-1185">Reference proteome</keyword>
<accession>A0A5C3MAV8</accession>
<dbReference type="Gene3D" id="1.10.510.10">
    <property type="entry name" value="Transferase(Phosphotransferase) domain 1"/>
    <property type="match status" value="1"/>
</dbReference>
<dbReference type="GO" id="GO:0005524">
    <property type="term" value="F:ATP binding"/>
    <property type="evidence" value="ECO:0007669"/>
    <property type="project" value="InterPro"/>
</dbReference>
<evidence type="ECO:0000259" key="2">
    <source>
        <dbReference type="PROSITE" id="PS50011"/>
    </source>
</evidence>
<name>A0A5C3MAV8_9AGAR</name>
<dbReference type="InterPro" id="IPR001245">
    <property type="entry name" value="Ser-Thr/Tyr_kinase_cat_dom"/>
</dbReference>
<reference evidence="3 4" key="1">
    <citation type="journal article" date="2019" name="Nat. Ecol. Evol.">
        <title>Megaphylogeny resolves global patterns of mushroom evolution.</title>
        <authorList>
            <person name="Varga T."/>
            <person name="Krizsan K."/>
            <person name="Foldi C."/>
            <person name="Dima B."/>
            <person name="Sanchez-Garcia M."/>
            <person name="Sanchez-Ramirez S."/>
            <person name="Szollosi G.J."/>
            <person name="Szarkandi J.G."/>
            <person name="Papp V."/>
            <person name="Albert L."/>
            <person name="Andreopoulos W."/>
            <person name="Angelini C."/>
            <person name="Antonin V."/>
            <person name="Barry K.W."/>
            <person name="Bougher N.L."/>
            <person name="Buchanan P."/>
            <person name="Buyck B."/>
            <person name="Bense V."/>
            <person name="Catcheside P."/>
            <person name="Chovatia M."/>
            <person name="Cooper J."/>
            <person name="Damon W."/>
            <person name="Desjardin D."/>
            <person name="Finy P."/>
            <person name="Geml J."/>
            <person name="Haridas S."/>
            <person name="Hughes K."/>
            <person name="Justo A."/>
            <person name="Karasinski D."/>
            <person name="Kautmanova I."/>
            <person name="Kiss B."/>
            <person name="Kocsube S."/>
            <person name="Kotiranta H."/>
            <person name="LaButti K.M."/>
            <person name="Lechner B.E."/>
            <person name="Liimatainen K."/>
            <person name="Lipzen A."/>
            <person name="Lukacs Z."/>
            <person name="Mihaltcheva S."/>
            <person name="Morgado L.N."/>
            <person name="Niskanen T."/>
            <person name="Noordeloos M.E."/>
            <person name="Ohm R.A."/>
            <person name="Ortiz-Santana B."/>
            <person name="Ovrebo C."/>
            <person name="Racz N."/>
            <person name="Riley R."/>
            <person name="Savchenko A."/>
            <person name="Shiryaev A."/>
            <person name="Soop K."/>
            <person name="Spirin V."/>
            <person name="Szebenyi C."/>
            <person name="Tomsovsky M."/>
            <person name="Tulloss R.E."/>
            <person name="Uehling J."/>
            <person name="Grigoriev I.V."/>
            <person name="Vagvolgyi C."/>
            <person name="Papp T."/>
            <person name="Martin F.M."/>
            <person name="Miettinen O."/>
            <person name="Hibbett D.S."/>
            <person name="Nagy L.G."/>
        </authorList>
    </citation>
    <scope>NUCLEOTIDE SEQUENCE [LARGE SCALE GENOMIC DNA]</scope>
    <source>
        <strain evidence="3 4">CBS 166.37</strain>
    </source>
</reference>
<dbReference type="Proteomes" id="UP000308652">
    <property type="component" value="Unassembled WGS sequence"/>
</dbReference>
<dbReference type="InterPro" id="IPR011009">
    <property type="entry name" value="Kinase-like_dom_sf"/>
</dbReference>
<gene>
    <name evidence="3" type="ORF">BDQ12DRAFT_590878</name>
</gene>
<dbReference type="SMART" id="SM00220">
    <property type="entry name" value="S_TKc"/>
    <property type="match status" value="1"/>
</dbReference>
<protein>
    <submittedName>
        <fullName evidence="3">Kinase-like domain-containing protein</fullName>
    </submittedName>
</protein>
<dbReference type="OrthoDB" id="122279at2759"/>
<keyword evidence="3" id="KW-0808">Transferase</keyword>
<dbReference type="PANTHER" id="PTHR44329:SF214">
    <property type="entry name" value="PROTEIN KINASE DOMAIN-CONTAINING PROTEIN"/>
    <property type="match status" value="1"/>
</dbReference>
<organism evidence="3 4">
    <name type="scientific">Crucibulum laeve</name>
    <dbReference type="NCBI Taxonomy" id="68775"/>
    <lineage>
        <taxon>Eukaryota</taxon>
        <taxon>Fungi</taxon>
        <taxon>Dikarya</taxon>
        <taxon>Basidiomycota</taxon>
        <taxon>Agaricomycotina</taxon>
        <taxon>Agaricomycetes</taxon>
        <taxon>Agaricomycetidae</taxon>
        <taxon>Agaricales</taxon>
        <taxon>Agaricineae</taxon>
        <taxon>Nidulariaceae</taxon>
        <taxon>Crucibulum</taxon>
    </lineage>
</organism>
<dbReference type="PANTHER" id="PTHR44329">
    <property type="entry name" value="SERINE/THREONINE-PROTEIN KINASE TNNI3K-RELATED"/>
    <property type="match status" value="1"/>
</dbReference>
<dbReference type="AlphaFoldDB" id="A0A5C3MAV8"/>
<evidence type="ECO:0000313" key="3">
    <source>
        <dbReference type="EMBL" id="TFK41755.1"/>
    </source>
</evidence>
<dbReference type="GO" id="GO:0004674">
    <property type="term" value="F:protein serine/threonine kinase activity"/>
    <property type="evidence" value="ECO:0007669"/>
    <property type="project" value="TreeGrafter"/>
</dbReference>
<dbReference type="InterPro" id="IPR051681">
    <property type="entry name" value="Ser/Thr_Kinases-Pseudokinases"/>
</dbReference>